<organism evidence="1 2">
    <name type="scientific">Trifolium medium</name>
    <dbReference type="NCBI Taxonomy" id="97028"/>
    <lineage>
        <taxon>Eukaryota</taxon>
        <taxon>Viridiplantae</taxon>
        <taxon>Streptophyta</taxon>
        <taxon>Embryophyta</taxon>
        <taxon>Tracheophyta</taxon>
        <taxon>Spermatophyta</taxon>
        <taxon>Magnoliopsida</taxon>
        <taxon>eudicotyledons</taxon>
        <taxon>Gunneridae</taxon>
        <taxon>Pentapetalae</taxon>
        <taxon>rosids</taxon>
        <taxon>fabids</taxon>
        <taxon>Fabales</taxon>
        <taxon>Fabaceae</taxon>
        <taxon>Papilionoideae</taxon>
        <taxon>50 kb inversion clade</taxon>
        <taxon>NPAAA clade</taxon>
        <taxon>Hologalegina</taxon>
        <taxon>IRL clade</taxon>
        <taxon>Trifolieae</taxon>
        <taxon>Trifolium</taxon>
    </lineage>
</organism>
<dbReference type="Proteomes" id="UP000265520">
    <property type="component" value="Unassembled WGS sequence"/>
</dbReference>
<name>A0A392W2Q2_9FABA</name>
<dbReference type="EMBL" id="LXQA011322171">
    <property type="protein sequence ID" value="MCI93185.1"/>
    <property type="molecule type" value="Genomic_DNA"/>
</dbReference>
<proteinExistence type="predicted"/>
<keyword evidence="2" id="KW-1185">Reference proteome</keyword>
<protein>
    <submittedName>
        <fullName evidence="1">Uncharacterized protein</fullName>
    </submittedName>
</protein>
<reference evidence="1 2" key="1">
    <citation type="journal article" date="2018" name="Front. Plant Sci.">
        <title>Red Clover (Trifolium pratense) and Zigzag Clover (T. medium) - A Picture of Genomic Similarities and Differences.</title>
        <authorList>
            <person name="Dluhosova J."/>
            <person name="Istvanek J."/>
            <person name="Nedelnik J."/>
            <person name="Repkova J."/>
        </authorList>
    </citation>
    <scope>NUCLEOTIDE SEQUENCE [LARGE SCALE GENOMIC DNA]</scope>
    <source>
        <strain evidence="2">cv. 10/8</strain>
        <tissue evidence="1">Leaf</tissue>
    </source>
</reference>
<accession>A0A392W2Q2</accession>
<dbReference type="AlphaFoldDB" id="A0A392W2Q2"/>
<feature type="non-terminal residue" evidence="1">
    <location>
        <position position="24"/>
    </location>
</feature>
<evidence type="ECO:0000313" key="1">
    <source>
        <dbReference type="EMBL" id="MCI93185.1"/>
    </source>
</evidence>
<evidence type="ECO:0000313" key="2">
    <source>
        <dbReference type="Proteomes" id="UP000265520"/>
    </source>
</evidence>
<sequence>MEFWTSLAGVVVVASIDSFLHSGE</sequence>
<comment type="caution">
    <text evidence="1">The sequence shown here is derived from an EMBL/GenBank/DDBJ whole genome shotgun (WGS) entry which is preliminary data.</text>
</comment>